<feature type="transmembrane region" description="Helical" evidence="6">
    <location>
        <begin position="764"/>
        <end position="789"/>
    </location>
</feature>
<dbReference type="SUPFAM" id="SSF82866">
    <property type="entry name" value="Multidrug efflux transporter AcrB transmembrane domain"/>
    <property type="match status" value="2"/>
</dbReference>
<dbReference type="Pfam" id="PF03176">
    <property type="entry name" value="MMPL"/>
    <property type="match status" value="2"/>
</dbReference>
<comment type="subcellular location">
    <subcellularLocation>
        <location evidence="1">Cell membrane</location>
        <topology evidence="1">Multi-pass membrane protein</topology>
    </subcellularLocation>
</comment>
<evidence type="ECO:0000256" key="4">
    <source>
        <dbReference type="ARBA" id="ARBA00022989"/>
    </source>
</evidence>
<evidence type="ECO:0000256" key="5">
    <source>
        <dbReference type="ARBA" id="ARBA00023136"/>
    </source>
</evidence>
<feature type="transmembrane region" description="Helical" evidence="6">
    <location>
        <begin position="435"/>
        <end position="458"/>
    </location>
</feature>
<evidence type="ECO:0000256" key="6">
    <source>
        <dbReference type="SAM" id="Phobius"/>
    </source>
</evidence>
<keyword evidence="5 6" id="KW-0472">Membrane</keyword>
<evidence type="ECO:0000313" key="8">
    <source>
        <dbReference type="EMBL" id="GAA0858622.1"/>
    </source>
</evidence>
<proteinExistence type="predicted"/>
<dbReference type="PROSITE" id="PS50156">
    <property type="entry name" value="SSD"/>
    <property type="match status" value="2"/>
</dbReference>
<evidence type="ECO:0000259" key="7">
    <source>
        <dbReference type="PROSITE" id="PS50156"/>
    </source>
</evidence>
<dbReference type="InterPro" id="IPR000731">
    <property type="entry name" value="SSD"/>
</dbReference>
<organism evidence="8 9">
    <name type="scientific">Aliiglaciecola litoralis</name>
    <dbReference type="NCBI Taxonomy" id="582857"/>
    <lineage>
        <taxon>Bacteria</taxon>
        <taxon>Pseudomonadati</taxon>
        <taxon>Pseudomonadota</taxon>
        <taxon>Gammaproteobacteria</taxon>
        <taxon>Alteromonadales</taxon>
        <taxon>Alteromonadaceae</taxon>
        <taxon>Aliiglaciecola</taxon>
    </lineage>
</organism>
<dbReference type="InterPro" id="IPR050545">
    <property type="entry name" value="Mycobact_MmpL"/>
</dbReference>
<feature type="transmembrane region" description="Helical" evidence="6">
    <location>
        <begin position="642"/>
        <end position="660"/>
    </location>
</feature>
<sequence length="795" mass="89029">MKNKLAQLLIRHGKWTLFLFSIMAVVAAYFTQQFRIDASADTLLVKDNKLYIETQVMNQKFSPDEFILVAYQPKQHELFSSKTFEDIQQLSAAFSKLPRVKSVTHILNVPLLSLSSSLSADLDPNNYTWESQHYSAQQMKDVFTDHPLFTDLLVNQGQTATAIQIIFEKNQKLVDIQSEIIDIQRNILQRELTDEEQQRIADLKSQADPIEQELTKQRQQEIDKIYQITQAYEQDSSFYLGGAYVLGQQMVDIIKRDLLIFGSAIGGAIVVMLFIFFRRLRWVILPVVSCGFSVLLTVGIFGMLDLRTTVISSNFIALQLILTLAIMIHLIVEYRQLAMQNSDATQSELLEQTLSNKFAPCLYAGLTTSVGFGSLIFSGIQPVVSFGWMMIVAMVISILVSLLMFPAFLSLLSVKEEQGENHLTKKFIKGFTFASLNYAKPIVLVSLTLTALAVVGILRLDVENSFLNYFKSSTQVHKELTFIDQEFGGSTPMDLVYSVPNDQQEKQLVLTAEAVQTLQKIQAVLTSYEAMGNVTSVFNFTQLASNINQGKPLTEYELTAIYTLLDKSLKDKLLGAYFDAESNQLRISTRIQDSTPEFNRAQFLASLKNDMQKIGVAEQDYALTNLFVLYQDILQRLFKSQILTLGLVFIALFIVLFAIFKSFKIALVAVVPNILTTLAILGVMGLFGIPLDLMTITISAIAMGIAVDDTIHFVHRYLESKKGGSSSEAIEVTFSSVGYALLYTTSIITIGFALLSFSDFVPSIMFGLLTGLAMLLALFTDSTLLPVLLKRFIKH</sequence>
<dbReference type="Gene3D" id="1.20.1640.10">
    <property type="entry name" value="Multidrug efflux transporter AcrB transmembrane domain"/>
    <property type="match status" value="2"/>
</dbReference>
<evidence type="ECO:0000313" key="9">
    <source>
        <dbReference type="Proteomes" id="UP001500359"/>
    </source>
</evidence>
<name>A0ABN1LPA7_9ALTE</name>
<evidence type="ECO:0000256" key="2">
    <source>
        <dbReference type="ARBA" id="ARBA00022475"/>
    </source>
</evidence>
<gene>
    <name evidence="8" type="ORF">GCM10009114_28920</name>
</gene>
<feature type="transmembrane region" description="Helical" evidence="6">
    <location>
        <begin position="284"/>
        <end position="304"/>
    </location>
</feature>
<feature type="transmembrane region" description="Helical" evidence="6">
    <location>
        <begin position="693"/>
        <end position="715"/>
    </location>
</feature>
<feature type="transmembrane region" description="Helical" evidence="6">
    <location>
        <begin position="310"/>
        <end position="332"/>
    </location>
</feature>
<dbReference type="PANTHER" id="PTHR33406">
    <property type="entry name" value="MEMBRANE PROTEIN MJ1562-RELATED"/>
    <property type="match status" value="1"/>
</dbReference>
<evidence type="ECO:0000256" key="1">
    <source>
        <dbReference type="ARBA" id="ARBA00004651"/>
    </source>
</evidence>
<keyword evidence="9" id="KW-1185">Reference proteome</keyword>
<feature type="transmembrane region" description="Helical" evidence="6">
    <location>
        <begin position="258"/>
        <end position="277"/>
    </location>
</feature>
<feature type="transmembrane region" description="Helical" evidence="6">
    <location>
        <begin position="667"/>
        <end position="687"/>
    </location>
</feature>
<protein>
    <submittedName>
        <fullName evidence="8">RND family transporter</fullName>
    </submittedName>
</protein>
<feature type="transmembrane region" description="Helical" evidence="6">
    <location>
        <begin position="12"/>
        <end position="30"/>
    </location>
</feature>
<feature type="domain" description="SSD" evidence="7">
    <location>
        <begin position="665"/>
        <end position="791"/>
    </location>
</feature>
<keyword evidence="2" id="KW-1003">Cell membrane</keyword>
<dbReference type="EMBL" id="BAAAFD010000009">
    <property type="protein sequence ID" value="GAA0858622.1"/>
    <property type="molecule type" value="Genomic_DNA"/>
</dbReference>
<keyword evidence="3 6" id="KW-0812">Transmembrane</keyword>
<feature type="transmembrane region" description="Helical" evidence="6">
    <location>
        <begin position="361"/>
        <end position="380"/>
    </location>
</feature>
<evidence type="ECO:0000256" key="3">
    <source>
        <dbReference type="ARBA" id="ARBA00022692"/>
    </source>
</evidence>
<dbReference type="RefSeq" id="WP_343861203.1">
    <property type="nucleotide sequence ID" value="NZ_BAAAFD010000009.1"/>
</dbReference>
<reference evidence="8 9" key="1">
    <citation type="journal article" date="2019" name="Int. J. Syst. Evol. Microbiol.">
        <title>The Global Catalogue of Microorganisms (GCM) 10K type strain sequencing project: providing services to taxonomists for standard genome sequencing and annotation.</title>
        <authorList>
            <consortium name="The Broad Institute Genomics Platform"/>
            <consortium name="The Broad Institute Genome Sequencing Center for Infectious Disease"/>
            <person name="Wu L."/>
            <person name="Ma J."/>
        </authorList>
    </citation>
    <scope>NUCLEOTIDE SEQUENCE [LARGE SCALE GENOMIC DNA]</scope>
    <source>
        <strain evidence="8 9">JCM 15896</strain>
    </source>
</reference>
<feature type="transmembrane region" description="Helical" evidence="6">
    <location>
        <begin position="386"/>
        <end position="414"/>
    </location>
</feature>
<comment type="caution">
    <text evidence="8">The sequence shown here is derived from an EMBL/GenBank/DDBJ whole genome shotgun (WGS) entry which is preliminary data.</text>
</comment>
<feature type="transmembrane region" description="Helical" evidence="6">
    <location>
        <begin position="736"/>
        <end position="758"/>
    </location>
</feature>
<accession>A0ABN1LPA7</accession>
<feature type="domain" description="SSD" evidence="7">
    <location>
        <begin position="287"/>
        <end position="411"/>
    </location>
</feature>
<dbReference type="InterPro" id="IPR004869">
    <property type="entry name" value="MMPL_dom"/>
</dbReference>
<dbReference type="PANTHER" id="PTHR33406:SF12">
    <property type="entry name" value="BLR2997 PROTEIN"/>
    <property type="match status" value="1"/>
</dbReference>
<dbReference type="Proteomes" id="UP001500359">
    <property type="component" value="Unassembled WGS sequence"/>
</dbReference>
<keyword evidence="4 6" id="KW-1133">Transmembrane helix</keyword>